<protein>
    <submittedName>
        <fullName evidence="1">Uncharacterized protein</fullName>
    </submittedName>
</protein>
<dbReference type="AlphaFoldDB" id="A0AAN9A3S0"/>
<comment type="caution">
    <text evidence="1">The sequence shown here is derived from an EMBL/GenBank/DDBJ whole genome shotgun (WGS) entry which is preliminary data.</text>
</comment>
<reference evidence="1 2" key="1">
    <citation type="submission" date="2023-11" db="EMBL/GenBank/DDBJ databases">
        <title>Halocaridina rubra genome assembly.</title>
        <authorList>
            <person name="Smith C."/>
        </authorList>
    </citation>
    <scope>NUCLEOTIDE SEQUENCE [LARGE SCALE GENOMIC DNA]</scope>
    <source>
        <strain evidence="1">EP-1</strain>
        <tissue evidence="1">Whole</tissue>
    </source>
</reference>
<sequence>MFERVNGVFGSRTRSTSVFEHHFKHLSVEPRSTNIRPDVTDYIPADGAFLLGVAENSYEEADFAPQTEQSTAIVEGSPRTDPDITLINSKMVASATLQAAGRGFAPRHGLRLHSLAECTGTCTHTHTHFTPTSKPNKRLVWAFHSMSCSKGIYDDQTHEREDKDSLLF</sequence>
<accession>A0AAN9A3S0</accession>
<keyword evidence="2" id="KW-1185">Reference proteome</keyword>
<dbReference type="EMBL" id="JAXCGZ010017245">
    <property type="protein sequence ID" value="KAK7068437.1"/>
    <property type="molecule type" value="Genomic_DNA"/>
</dbReference>
<organism evidence="1 2">
    <name type="scientific">Halocaridina rubra</name>
    <name type="common">Hawaiian red shrimp</name>
    <dbReference type="NCBI Taxonomy" id="373956"/>
    <lineage>
        <taxon>Eukaryota</taxon>
        <taxon>Metazoa</taxon>
        <taxon>Ecdysozoa</taxon>
        <taxon>Arthropoda</taxon>
        <taxon>Crustacea</taxon>
        <taxon>Multicrustacea</taxon>
        <taxon>Malacostraca</taxon>
        <taxon>Eumalacostraca</taxon>
        <taxon>Eucarida</taxon>
        <taxon>Decapoda</taxon>
        <taxon>Pleocyemata</taxon>
        <taxon>Caridea</taxon>
        <taxon>Atyoidea</taxon>
        <taxon>Atyidae</taxon>
        <taxon>Halocaridina</taxon>
    </lineage>
</organism>
<evidence type="ECO:0000313" key="1">
    <source>
        <dbReference type="EMBL" id="KAK7068437.1"/>
    </source>
</evidence>
<gene>
    <name evidence="1" type="ORF">SK128_002101</name>
</gene>
<dbReference type="Proteomes" id="UP001381693">
    <property type="component" value="Unassembled WGS sequence"/>
</dbReference>
<proteinExistence type="predicted"/>
<name>A0AAN9A3S0_HALRR</name>
<evidence type="ECO:0000313" key="2">
    <source>
        <dbReference type="Proteomes" id="UP001381693"/>
    </source>
</evidence>